<dbReference type="Gene3D" id="1.10.1070.20">
    <property type="match status" value="1"/>
</dbReference>
<keyword evidence="2" id="KW-1185">Reference proteome</keyword>
<dbReference type="EMBL" id="NMUQ01000001">
    <property type="protein sequence ID" value="OXM16135.1"/>
    <property type="molecule type" value="Genomic_DNA"/>
</dbReference>
<reference evidence="1 2" key="1">
    <citation type="submission" date="2017-07" db="EMBL/GenBank/DDBJ databases">
        <title>Paenibacillus herberti R33 genome sequencing and assembly.</title>
        <authorList>
            <person name="Su W."/>
        </authorList>
    </citation>
    <scope>NUCLEOTIDE SEQUENCE [LARGE SCALE GENOMIC DNA]</scope>
    <source>
        <strain evidence="1 2">R33</strain>
    </source>
</reference>
<comment type="caution">
    <text evidence="1">The sequence shown here is derived from an EMBL/GenBank/DDBJ whole genome shotgun (WGS) entry which is preliminary data.</text>
</comment>
<gene>
    <name evidence="1" type="ORF">CGZ75_05380</name>
</gene>
<evidence type="ECO:0000313" key="2">
    <source>
        <dbReference type="Proteomes" id="UP000215145"/>
    </source>
</evidence>
<proteinExistence type="predicted"/>
<organism evidence="1 2">
    <name type="scientific">Paenibacillus herberti</name>
    <dbReference type="NCBI Taxonomy" id="1619309"/>
    <lineage>
        <taxon>Bacteria</taxon>
        <taxon>Bacillati</taxon>
        <taxon>Bacillota</taxon>
        <taxon>Bacilli</taxon>
        <taxon>Bacillales</taxon>
        <taxon>Paenibacillaceae</taxon>
        <taxon>Paenibacillus</taxon>
    </lineage>
</organism>
<accession>A0A229P2M8</accession>
<dbReference type="AlphaFoldDB" id="A0A229P2M8"/>
<sequence length="226" mass="26183">MPVLPYEIWEVPADVFLSNGELRYYGSSSRKVFSELENHLRNNKTILVSASPSFVREGEVFVPASSILSDANGETLYHEILSSGRFPRDWLDQMKVFDYIIGNIDRHTSNFGYLLDSQGQVLAHPFFDHGQSFFSVFDDGYLENDDDGERFTCYRQKPYNTSFHNGLLWIDRDSIVRSLATEDLELRIRSVIDWFRPILGNIRTQKILELVERRLGNVRKFISSSL</sequence>
<dbReference type="Proteomes" id="UP000215145">
    <property type="component" value="Unassembled WGS sequence"/>
</dbReference>
<evidence type="ECO:0008006" key="3">
    <source>
        <dbReference type="Google" id="ProtNLM"/>
    </source>
</evidence>
<name>A0A229P2M8_9BACL</name>
<protein>
    <recommendedName>
        <fullName evidence="3">HipA-like C-terminal domain-containing protein</fullName>
    </recommendedName>
</protein>
<evidence type="ECO:0000313" key="1">
    <source>
        <dbReference type="EMBL" id="OXM16135.1"/>
    </source>
</evidence>